<evidence type="ECO:0000256" key="3">
    <source>
        <dbReference type="ARBA" id="ARBA00023242"/>
    </source>
</evidence>
<proteinExistence type="evidence at transcript level"/>
<dbReference type="InterPro" id="IPR019404">
    <property type="entry name" value="Mediator_Med11"/>
</dbReference>
<dbReference type="PANTHER" id="PTHR22890">
    <property type="entry name" value="MEDIATOR OF RNA POLYMERASE II TRANSCRIPTION SUBUNIT 11"/>
    <property type="match status" value="1"/>
</dbReference>
<dbReference type="AlphaFoldDB" id="F2DUP1"/>
<organism evidence="4">
    <name type="scientific">Hordeum vulgare subsp. vulgare</name>
    <name type="common">Domesticated barley</name>
    <dbReference type="NCBI Taxonomy" id="112509"/>
    <lineage>
        <taxon>Eukaryota</taxon>
        <taxon>Viridiplantae</taxon>
        <taxon>Streptophyta</taxon>
        <taxon>Embryophyta</taxon>
        <taxon>Tracheophyta</taxon>
        <taxon>Spermatophyta</taxon>
        <taxon>Magnoliopsida</taxon>
        <taxon>Liliopsida</taxon>
        <taxon>Poales</taxon>
        <taxon>Poaceae</taxon>
        <taxon>BOP clade</taxon>
        <taxon>Pooideae</taxon>
        <taxon>Triticodae</taxon>
        <taxon>Triticeae</taxon>
        <taxon>Hordeinae</taxon>
        <taxon>Hordeum</taxon>
    </lineage>
</organism>
<dbReference type="EMBL" id="AK367609">
    <property type="protein sequence ID" value="BAJ98812.1"/>
    <property type="molecule type" value="mRNA"/>
</dbReference>
<evidence type="ECO:0000256" key="1">
    <source>
        <dbReference type="ARBA" id="ARBA00004123"/>
    </source>
</evidence>
<evidence type="ECO:0000256" key="2">
    <source>
        <dbReference type="ARBA" id="ARBA00008186"/>
    </source>
</evidence>
<comment type="subcellular location">
    <subcellularLocation>
        <location evidence="1">Nucleus</location>
    </subcellularLocation>
</comment>
<reference evidence="4" key="1">
    <citation type="journal article" date="2011" name="Plant Physiol.">
        <title>Comprehensive sequence analysis of 24,783 barley full-length cDNAs derived from 12 clone libraries.</title>
        <authorList>
            <person name="Matsumoto T."/>
            <person name="Tanaka T."/>
            <person name="Sakai H."/>
            <person name="Amano N."/>
            <person name="Kanamori H."/>
            <person name="Kurita K."/>
            <person name="Kikuta A."/>
            <person name="Kamiya K."/>
            <person name="Yamamoto M."/>
            <person name="Ikawa H."/>
            <person name="Fujii N."/>
            <person name="Hori K."/>
            <person name="Itoh T."/>
            <person name="Sato K."/>
        </authorList>
    </citation>
    <scope>NUCLEOTIDE SEQUENCE</scope>
    <source>
        <tissue evidence="4">Shoot and root</tissue>
    </source>
</reference>
<protein>
    <submittedName>
        <fullName evidence="4">Predicted protein</fullName>
    </submittedName>
</protein>
<dbReference type="GO" id="GO:0003712">
    <property type="term" value="F:transcription coregulator activity"/>
    <property type="evidence" value="ECO:0007669"/>
    <property type="project" value="InterPro"/>
</dbReference>
<keyword evidence="3" id="KW-0539">Nucleus</keyword>
<accession>F2DUP1</accession>
<dbReference type="GO" id="GO:0006357">
    <property type="term" value="P:regulation of transcription by RNA polymerase II"/>
    <property type="evidence" value="ECO:0007669"/>
    <property type="project" value="InterPro"/>
</dbReference>
<evidence type="ECO:0000313" key="4">
    <source>
        <dbReference type="EMBL" id="BAJ98812.1"/>
    </source>
</evidence>
<name>F2DUP1_HORVV</name>
<sequence length="75" mass="8660">MSSLFQRSLLERLHHVEKRIVQALELAGSVMGELGNSQGPRAGVVIDCCREFMLCREFCAQRLRTIFYLRFDCHS</sequence>
<comment type="similarity">
    <text evidence="2">Belongs to the Mediator complex subunit 11 family.</text>
</comment>
<dbReference type="GO" id="GO:0016592">
    <property type="term" value="C:mediator complex"/>
    <property type="evidence" value="ECO:0007669"/>
    <property type="project" value="InterPro"/>
</dbReference>